<keyword evidence="3" id="KW-1185">Reference proteome</keyword>
<protein>
    <submittedName>
        <fullName evidence="2">DUF3325 domain-containing protein</fullName>
    </submittedName>
</protein>
<keyword evidence="1" id="KW-0812">Transmembrane</keyword>
<dbReference type="RefSeq" id="WP_230525602.1">
    <property type="nucleotide sequence ID" value="NZ_JAJGAK010000001.1"/>
</dbReference>
<feature type="transmembrane region" description="Helical" evidence="1">
    <location>
        <begin position="66"/>
        <end position="85"/>
    </location>
</feature>
<sequence length="91" mass="9902">MSLALCILLGLVGWAALSLALPKHFRALRGRDPSSAVHRTLRTSGWFALAAMSAGCIASRGVEFGVIQAFVLAMLTALAWSLWLTRMTMRR</sequence>
<comment type="caution">
    <text evidence="2">The sequence shown here is derived from an EMBL/GenBank/DDBJ whole genome shotgun (WGS) entry which is preliminary data.</text>
</comment>
<evidence type="ECO:0000313" key="3">
    <source>
        <dbReference type="Proteomes" id="UP001165293"/>
    </source>
</evidence>
<proteinExistence type="predicted"/>
<name>A0ABS8JEJ6_9GAMM</name>
<dbReference type="Proteomes" id="UP001165293">
    <property type="component" value="Unassembled WGS sequence"/>
</dbReference>
<dbReference type="Pfam" id="PF11804">
    <property type="entry name" value="DUF3325"/>
    <property type="match status" value="1"/>
</dbReference>
<gene>
    <name evidence="2" type="ORF">LK996_02525</name>
</gene>
<dbReference type="EMBL" id="JAJGAK010000001">
    <property type="protein sequence ID" value="MCC8361960.1"/>
    <property type="molecule type" value="Genomic_DNA"/>
</dbReference>
<reference evidence="2" key="1">
    <citation type="submission" date="2021-10" db="EMBL/GenBank/DDBJ databases">
        <authorList>
            <person name="Lyu M."/>
            <person name="Wang X."/>
            <person name="Meng X."/>
            <person name="Xu K."/>
        </authorList>
    </citation>
    <scope>NUCLEOTIDE SEQUENCE</scope>
    <source>
        <strain evidence="2">A6</strain>
    </source>
</reference>
<keyword evidence="1" id="KW-1133">Transmembrane helix</keyword>
<evidence type="ECO:0000256" key="1">
    <source>
        <dbReference type="SAM" id="Phobius"/>
    </source>
</evidence>
<keyword evidence="1" id="KW-0472">Membrane</keyword>
<accession>A0ABS8JEJ6</accession>
<organism evidence="2 3">
    <name type="scientific">Noviluteimonas lactosilytica</name>
    <dbReference type="NCBI Taxonomy" id="2888523"/>
    <lineage>
        <taxon>Bacteria</taxon>
        <taxon>Pseudomonadati</taxon>
        <taxon>Pseudomonadota</taxon>
        <taxon>Gammaproteobacteria</taxon>
        <taxon>Lysobacterales</taxon>
        <taxon>Lysobacteraceae</taxon>
        <taxon>Noviluteimonas</taxon>
    </lineage>
</organism>
<evidence type="ECO:0000313" key="2">
    <source>
        <dbReference type="EMBL" id="MCC8361960.1"/>
    </source>
</evidence>
<dbReference type="InterPro" id="IPR021762">
    <property type="entry name" value="DUF3325"/>
</dbReference>